<feature type="region of interest" description="Disordered" evidence="1">
    <location>
        <begin position="210"/>
        <end position="243"/>
    </location>
</feature>
<protein>
    <submittedName>
        <fullName evidence="3">Uncharacterized protein</fullName>
    </submittedName>
</protein>
<dbReference type="AlphaFoldDB" id="A0A919TXR7"/>
<feature type="region of interest" description="Disordered" evidence="1">
    <location>
        <begin position="292"/>
        <end position="346"/>
    </location>
</feature>
<feature type="compositionally biased region" description="Basic and acidic residues" evidence="1">
    <location>
        <begin position="210"/>
        <end position="220"/>
    </location>
</feature>
<keyword evidence="2" id="KW-0472">Membrane</keyword>
<comment type="caution">
    <text evidence="3">The sequence shown here is derived from an EMBL/GenBank/DDBJ whole genome shotgun (WGS) entry which is preliminary data.</text>
</comment>
<evidence type="ECO:0000313" key="3">
    <source>
        <dbReference type="EMBL" id="GIF24470.1"/>
    </source>
</evidence>
<feature type="compositionally biased region" description="Low complexity" evidence="1">
    <location>
        <begin position="59"/>
        <end position="75"/>
    </location>
</feature>
<keyword evidence="4" id="KW-1185">Reference proteome</keyword>
<organism evidence="3 4">
    <name type="scientific">Paractinoplanes tereljensis</name>
    <dbReference type="NCBI Taxonomy" id="571912"/>
    <lineage>
        <taxon>Bacteria</taxon>
        <taxon>Bacillati</taxon>
        <taxon>Actinomycetota</taxon>
        <taxon>Actinomycetes</taxon>
        <taxon>Micromonosporales</taxon>
        <taxon>Micromonosporaceae</taxon>
        <taxon>Paractinoplanes</taxon>
    </lineage>
</organism>
<accession>A0A919TXR7</accession>
<keyword evidence="2" id="KW-1133">Transmembrane helix</keyword>
<keyword evidence="2" id="KW-0812">Transmembrane</keyword>
<proteinExistence type="predicted"/>
<name>A0A919TXR7_9ACTN</name>
<evidence type="ECO:0000256" key="1">
    <source>
        <dbReference type="SAM" id="MobiDB-lite"/>
    </source>
</evidence>
<feature type="region of interest" description="Disordered" evidence="1">
    <location>
        <begin position="55"/>
        <end position="75"/>
    </location>
</feature>
<sequence>MALRVRFAPNALFVTKSVTNWMTAGGLALIAGGLATLISFRSLLFGGGERRARRREAIEAPPQRPALAAAPVEPEVEPVVEPLGEPQVEAEVEADAVVRRGRRGRRRALVPAEDARSVPFPAPDFVAEDRGGLASIGLAGEDEEGEFEPPARVRRGRRSLHPIDEILFDPPPLDLDEDPCAEADHDVIEEIPAPRSDRYGDRVEGWIRPEHHEPAGEPRPGEYWTPIPVDLNSDHEPSAKGYGWPQAVERLPAVPDYEPATGFDLRPVPAEPTEVVPVWAINDESPGRVRLPRSWAVRNEKPKPAPADRPSPRPRPRPSISEIETPIDRSTMYVSRHAADPPPRSS</sequence>
<reference evidence="3" key="1">
    <citation type="submission" date="2021-01" db="EMBL/GenBank/DDBJ databases">
        <title>Whole genome shotgun sequence of Actinoplanes tereljensis NBRC 105297.</title>
        <authorList>
            <person name="Komaki H."/>
            <person name="Tamura T."/>
        </authorList>
    </citation>
    <scope>NUCLEOTIDE SEQUENCE</scope>
    <source>
        <strain evidence="3">NBRC 105297</strain>
    </source>
</reference>
<evidence type="ECO:0000313" key="4">
    <source>
        <dbReference type="Proteomes" id="UP000623608"/>
    </source>
</evidence>
<gene>
    <name evidence="3" type="ORF">Ate02nite_72000</name>
</gene>
<feature type="transmembrane region" description="Helical" evidence="2">
    <location>
        <begin position="20"/>
        <end position="44"/>
    </location>
</feature>
<evidence type="ECO:0000256" key="2">
    <source>
        <dbReference type="SAM" id="Phobius"/>
    </source>
</evidence>
<dbReference type="EMBL" id="BOMY01000046">
    <property type="protein sequence ID" value="GIF24470.1"/>
    <property type="molecule type" value="Genomic_DNA"/>
</dbReference>
<dbReference type="Proteomes" id="UP000623608">
    <property type="component" value="Unassembled WGS sequence"/>
</dbReference>